<feature type="coiled-coil region" evidence="1">
    <location>
        <begin position="345"/>
        <end position="429"/>
    </location>
</feature>
<evidence type="ECO:0000313" key="3">
    <source>
        <dbReference type="EMBL" id="PGH58338.1"/>
    </source>
</evidence>
<dbReference type="OrthoDB" id="7888902at2"/>
<gene>
    <name evidence="3" type="ORF">CRT60_04000</name>
</gene>
<dbReference type="Proteomes" id="UP000225379">
    <property type="component" value="Unassembled WGS sequence"/>
</dbReference>
<feature type="domain" description="DUF2326" evidence="2">
    <location>
        <begin position="455"/>
        <end position="595"/>
    </location>
</feature>
<dbReference type="InterPro" id="IPR018760">
    <property type="entry name" value="DUF2326"/>
</dbReference>
<dbReference type="Gene3D" id="3.40.50.300">
    <property type="entry name" value="P-loop containing nucleotide triphosphate hydrolases"/>
    <property type="match status" value="1"/>
</dbReference>
<dbReference type="RefSeq" id="WP_098735167.1">
    <property type="nucleotide sequence ID" value="NZ_PDKW01000038.1"/>
</dbReference>
<keyword evidence="4" id="KW-1185">Reference proteome</keyword>
<organism evidence="3 4">
    <name type="scientific">Azospirillum palustre</name>
    <dbReference type="NCBI Taxonomy" id="2044885"/>
    <lineage>
        <taxon>Bacteria</taxon>
        <taxon>Pseudomonadati</taxon>
        <taxon>Pseudomonadota</taxon>
        <taxon>Alphaproteobacteria</taxon>
        <taxon>Rhodospirillales</taxon>
        <taxon>Azospirillaceae</taxon>
        <taxon>Azospirillum</taxon>
    </lineage>
</organism>
<dbReference type="AlphaFoldDB" id="A0A2B8BLC1"/>
<proteinExistence type="predicted"/>
<protein>
    <recommendedName>
        <fullName evidence="2">DUF2326 domain-containing protein</fullName>
    </recommendedName>
</protein>
<dbReference type="InterPro" id="IPR027417">
    <property type="entry name" value="P-loop_NTPase"/>
</dbReference>
<evidence type="ECO:0000313" key="4">
    <source>
        <dbReference type="Proteomes" id="UP000225379"/>
    </source>
</evidence>
<name>A0A2B8BLC1_9PROT</name>
<sequence length="597" mass="69252">MKPSKLYSNRPAVFAPVEFKPELNVVLAEIRRPENRDLDTHNLGKTTLGRLIDFGFLAGRDAKFFLFKHLDRFEEFTFFLEIELLDGTYVTVRRSVAEASKISFKKHRTRHQDFSTLPDLEWDHVDVPFDRAKDLLDSLLDWRALKPWHYRKGLGYFLRSQEDFRDVFQLRKFANAHADWKPFLAHILGFDADLITRHYDKEDKLKEAEQKATTVRQELGGEIEDAGKIDGLLLLKRQEVQKKQNLLDAFDFRSQDKADTKQLVDQIDERIASLNQRRYSLTQNRKKVIASLEEDQILFDPEAASELFREVGVLFAGQIKRDFQQLIAFNKAITDERRGYLIEERAEIEAELKTVNAELNTLGKRRSDMLAFLSSTDSFAKYKHLSNELVTLRADIEGLERQREFVHRLQQLRSDIRSLTEEKTHLEALIEADVEAKNADEDSLFSRIRLFFNEIVEEVIDQKALLSVVVNQQGHLDFRAELLDDTGIATSADRGFSYKKLLCIAFDLAVLRAHLDDAFPRFAFHDGVLESLDDRKKVNLLEVIRRYSTLGLQSIITLIDSDLPPPDDDVPIFDPSEIVLLLHDEGDDGRLFRMRPW</sequence>
<dbReference type="EMBL" id="PDKW01000038">
    <property type="protein sequence ID" value="PGH58338.1"/>
    <property type="molecule type" value="Genomic_DNA"/>
</dbReference>
<keyword evidence="1" id="KW-0175">Coiled coil</keyword>
<reference evidence="4" key="1">
    <citation type="submission" date="2017-10" db="EMBL/GenBank/DDBJ databases">
        <authorList>
            <person name="Kravchenko I.K."/>
            <person name="Grouzdev D.S."/>
        </authorList>
    </citation>
    <scope>NUCLEOTIDE SEQUENCE [LARGE SCALE GENOMIC DNA]</scope>
    <source>
        <strain evidence="4">B2</strain>
    </source>
</reference>
<dbReference type="Pfam" id="PF10088">
    <property type="entry name" value="DUF2326"/>
    <property type="match status" value="1"/>
</dbReference>
<evidence type="ECO:0000256" key="1">
    <source>
        <dbReference type="SAM" id="Coils"/>
    </source>
</evidence>
<evidence type="ECO:0000259" key="2">
    <source>
        <dbReference type="Pfam" id="PF10088"/>
    </source>
</evidence>
<comment type="caution">
    <text evidence="3">The sequence shown here is derived from an EMBL/GenBank/DDBJ whole genome shotgun (WGS) entry which is preliminary data.</text>
</comment>
<accession>A0A2B8BLC1</accession>